<dbReference type="RefSeq" id="WP_139224986.1">
    <property type="nucleotide sequence ID" value="NZ_FOVF01000018.1"/>
</dbReference>
<evidence type="ECO:0000313" key="2">
    <source>
        <dbReference type="EMBL" id="SFN38223.1"/>
    </source>
</evidence>
<dbReference type="Proteomes" id="UP000198575">
    <property type="component" value="Unassembled WGS sequence"/>
</dbReference>
<name>A0A1I4YKB4_9GAMM</name>
<accession>A0A1I4YKB4</accession>
<feature type="domain" description="Transposase InsH N-terminal" evidence="1">
    <location>
        <begin position="24"/>
        <end position="86"/>
    </location>
</feature>
<dbReference type="OrthoDB" id="9182628at2"/>
<dbReference type="AlphaFoldDB" id="A0A1I4YKB4"/>
<reference evidence="2 3" key="1">
    <citation type="submission" date="2016-10" db="EMBL/GenBank/DDBJ databases">
        <authorList>
            <person name="de Groot N.N."/>
        </authorList>
    </citation>
    <scope>NUCLEOTIDE SEQUENCE [LARGE SCALE GENOMIC DNA]</scope>
    <source>
        <strain evidence="2 3">CGMCC 1.7659</strain>
    </source>
</reference>
<dbReference type="EMBL" id="FOVF01000018">
    <property type="protein sequence ID" value="SFN38223.1"/>
    <property type="molecule type" value="Genomic_DNA"/>
</dbReference>
<evidence type="ECO:0000313" key="3">
    <source>
        <dbReference type="Proteomes" id="UP000198575"/>
    </source>
</evidence>
<sequence>MARYRHYDPEQTKMIAVSYGRQLLPGTFEHALSYLIDNEIDLGRFAARFKNDETGAPAYDPAVLLKVVLFAYSRGITSSRTMARAC</sequence>
<protein>
    <submittedName>
        <fullName evidence="2">Transposase domain</fullName>
    </submittedName>
</protein>
<feature type="non-terminal residue" evidence="2">
    <location>
        <position position="86"/>
    </location>
</feature>
<gene>
    <name evidence="2" type="ORF">SAMN05216289_1181</name>
</gene>
<organism evidence="2 3">
    <name type="scientific">Dokdonella immobilis</name>
    <dbReference type="NCBI Taxonomy" id="578942"/>
    <lineage>
        <taxon>Bacteria</taxon>
        <taxon>Pseudomonadati</taxon>
        <taxon>Pseudomonadota</taxon>
        <taxon>Gammaproteobacteria</taxon>
        <taxon>Lysobacterales</taxon>
        <taxon>Rhodanobacteraceae</taxon>
        <taxon>Dokdonella</taxon>
    </lineage>
</organism>
<evidence type="ECO:0000259" key="1">
    <source>
        <dbReference type="Pfam" id="PF05598"/>
    </source>
</evidence>
<dbReference type="InterPro" id="IPR008490">
    <property type="entry name" value="Transposase_InsH_N"/>
</dbReference>
<proteinExistence type="predicted"/>
<dbReference type="Pfam" id="PF05598">
    <property type="entry name" value="DUF772"/>
    <property type="match status" value="1"/>
</dbReference>
<keyword evidence="3" id="KW-1185">Reference proteome</keyword>
<dbReference type="STRING" id="578942.SAMN05216289_1181"/>